<dbReference type="InterPro" id="IPR018247">
    <property type="entry name" value="EF_Hand_1_Ca_BS"/>
</dbReference>
<keyword evidence="6" id="KW-1185">Reference proteome</keyword>
<feature type="domain" description="EF-hand" evidence="4">
    <location>
        <begin position="8"/>
        <end position="43"/>
    </location>
</feature>
<sequence>MTDSISKEKLAELKETFTLFDKDNDGSISIAELDAALKAAGQSPNLKDLQETIRQADADGDGRVDFEEFVVMMTTGEQLATNDPELSQEERLTKTFKSFDLDGDGYITRDELQIVMESLGEDLTDIEITEMMREADHNKDGKIELHEFIKAFGKSA</sequence>
<dbReference type="FunFam" id="1.10.238.10:FF:000336">
    <property type="entry name" value="HLH domain-containing protein"/>
    <property type="match status" value="1"/>
</dbReference>
<dbReference type="PANTHER" id="PTHR23048:SF0">
    <property type="entry name" value="CALMODULIN LIKE 3"/>
    <property type="match status" value="1"/>
</dbReference>
<dbReference type="OrthoDB" id="26525at2759"/>
<dbReference type="InterPro" id="IPR050230">
    <property type="entry name" value="CALM/Myosin/TropC-like"/>
</dbReference>
<dbReference type="Proteomes" id="UP000268162">
    <property type="component" value="Unassembled WGS sequence"/>
</dbReference>
<dbReference type="InterPro" id="IPR002048">
    <property type="entry name" value="EF_hand_dom"/>
</dbReference>
<dbReference type="SMART" id="SM00054">
    <property type="entry name" value="EFh"/>
    <property type="match status" value="4"/>
</dbReference>
<dbReference type="Pfam" id="PF13499">
    <property type="entry name" value="EF-hand_7"/>
    <property type="match status" value="2"/>
</dbReference>
<keyword evidence="3" id="KW-0106">Calcium</keyword>
<evidence type="ECO:0000313" key="5">
    <source>
        <dbReference type="EMBL" id="RKP35268.1"/>
    </source>
</evidence>
<dbReference type="GO" id="GO:0005509">
    <property type="term" value="F:calcium ion binding"/>
    <property type="evidence" value="ECO:0007669"/>
    <property type="project" value="InterPro"/>
</dbReference>
<dbReference type="Gene3D" id="1.10.238.10">
    <property type="entry name" value="EF-hand"/>
    <property type="match status" value="2"/>
</dbReference>
<reference evidence="6" key="1">
    <citation type="journal article" date="2018" name="Nat. Microbiol.">
        <title>Leveraging single-cell genomics to expand the fungal tree of life.</title>
        <authorList>
            <person name="Ahrendt S.R."/>
            <person name="Quandt C.A."/>
            <person name="Ciobanu D."/>
            <person name="Clum A."/>
            <person name="Salamov A."/>
            <person name="Andreopoulos B."/>
            <person name="Cheng J.F."/>
            <person name="Woyke T."/>
            <person name="Pelin A."/>
            <person name="Henrissat B."/>
            <person name="Reynolds N.K."/>
            <person name="Benny G.L."/>
            <person name="Smith M.E."/>
            <person name="James T.Y."/>
            <person name="Grigoriev I.V."/>
        </authorList>
    </citation>
    <scope>NUCLEOTIDE SEQUENCE [LARGE SCALE GENOMIC DNA]</scope>
    <source>
        <strain evidence="6">RSA 468</strain>
    </source>
</reference>
<dbReference type="InterPro" id="IPR011992">
    <property type="entry name" value="EF-hand-dom_pair"/>
</dbReference>
<gene>
    <name evidence="5" type="ORF">BJ085DRAFT_28417</name>
</gene>
<feature type="domain" description="EF-hand" evidence="4">
    <location>
        <begin position="87"/>
        <end position="122"/>
    </location>
</feature>
<dbReference type="FunFam" id="1.10.238.10:FF:000181">
    <property type="entry name" value="CALML5 isoform 1"/>
    <property type="match status" value="1"/>
</dbReference>
<dbReference type="EMBL" id="ML002914">
    <property type="protein sequence ID" value="RKP35268.1"/>
    <property type="molecule type" value="Genomic_DNA"/>
</dbReference>
<organism evidence="5 6">
    <name type="scientific">Dimargaris cristalligena</name>
    <dbReference type="NCBI Taxonomy" id="215637"/>
    <lineage>
        <taxon>Eukaryota</taxon>
        <taxon>Fungi</taxon>
        <taxon>Fungi incertae sedis</taxon>
        <taxon>Zoopagomycota</taxon>
        <taxon>Kickxellomycotina</taxon>
        <taxon>Dimargaritomycetes</taxon>
        <taxon>Dimargaritales</taxon>
        <taxon>Dimargaritaceae</taxon>
        <taxon>Dimargaris</taxon>
    </lineage>
</organism>
<keyword evidence="1" id="KW-0479">Metal-binding</keyword>
<accession>A0A4P9ZPZ1</accession>
<protein>
    <recommendedName>
        <fullName evidence="4">EF-hand domain-containing protein</fullName>
    </recommendedName>
</protein>
<evidence type="ECO:0000256" key="1">
    <source>
        <dbReference type="ARBA" id="ARBA00022723"/>
    </source>
</evidence>
<proteinExistence type="predicted"/>
<evidence type="ECO:0000256" key="2">
    <source>
        <dbReference type="ARBA" id="ARBA00022737"/>
    </source>
</evidence>
<feature type="domain" description="EF-hand" evidence="4">
    <location>
        <begin position="123"/>
        <end position="156"/>
    </location>
</feature>
<dbReference type="GO" id="GO:0016460">
    <property type="term" value="C:myosin II complex"/>
    <property type="evidence" value="ECO:0007669"/>
    <property type="project" value="TreeGrafter"/>
</dbReference>
<dbReference type="PROSITE" id="PS00018">
    <property type="entry name" value="EF_HAND_1"/>
    <property type="match status" value="4"/>
</dbReference>
<dbReference type="AlphaFoldDB" id="A0A4P9ZPZ1"/>
<evidence type="ECO:0000313" key="6">
    <source>
        <dbReference type="Proteomes" id="UP000268162"/>
    </source>
</evidence>
<name>A0A4P9ZPZ1_9FUNG</name>
<keyword evidence="2" id="KW-0677">Repeat</keyword>
<dbReference type="PROSITE" id="PS50222">
    <property type="entry name" value="EF_HAND_2"/>
    <property type="match status" value="4"/>
</dbReference>
<evidence type="ECO:0000256" key="3">
    <source>
        <dbReference type="ARBA" id="ARBA00022837"/>
    </source>
</evidence>
<dbReference type="SUPFAM" id="SSF47473">
    <property type="entry name" value="EF-hand"/>
    <property type="match status" value="1"/>
</dbReference>
<dbReference type="PANTHER" id="PTHR23048">
    <property type="entry name" value="MYOSIN LIGHT CHAIN 1, 3"/>
    <property type="match status" value="1"/>
</dbReference>
<evidence type="ECO:0000259" key="4">
    <source>
        <dbReference type="PROSITE" id="PS50222"/>
    </source>
</evidence>
<feature type="domain" description="EF-hand" evidence="4">
    <location>
        <begin position="44"/>
        <end position="79"/>
    </location>
</feature>
<dbReference type="STRING" id="215637.A0A4P9ZPZ1"/>
<dbReference type="CDD" id="cd00051">
    <property type="entry name" value="EFh"/>
    <property type="match status" value="2"/>
</dbReference>